<evidence type="ECO:0000313" key="2">
    <source>
        <dbReference type="EMBL" id="KAB8174509.1"/>
    </source>
</evidence>
<gene>
    <name evidence="2" type="ORF">FH610_040500</name>
</gene>
<dbReference type="RefSeq" id="WP_139580546.1">
    <property type="nucleotide sequence ID" value="NZ_VDMA02000038.1"/>
</dbReference>
<protein>
    <submittedName>
        <fullName evidence="2">Uncharacterized protein</fullName>
    </submittedName>
</protein>
<reference evidence="2 3" key="1">
    <citation type="submission" date="2019-10" db="EMBL/GenBank/DDBJ databases">
        <title>Nonomuraea sp. nov., isolated from Phyllanthus amarus.</title>
        <authorList>
            <person name="Klykleung N."/>
            <person name="Tanasupawat S."/>
        </authorList>
    </citation>
    <scope>NUCLEOTIDE SEQUENCE [LARGE SCALE GENOMIC DNA]</scope>
    <source>
        <strain evidence="2 3">CR1-09</strain>
    </source>
</reference>
<keyword evidence="3" id="KW-1185">Reference proteome</keyword>
<comment type="caution">
    <text evidence="2">The sequence shown here is derived from an EMBL/GenBank/DDBJ whole genome shotgun (WGS) entry which is preliminary data.</text>
</comment>
<organism evidence="2 3">
    <name type="scientific">Microbispora catharanthi</name>
    <dbReference type="NCBI Taxonomy" id="1712871"/>
    <lineage>
        <taxon>Bacteria</taxon>
        <taxon>Bacillati</taxon>
        <taxon>Actinomycetota</taxon>
        <taxon>Actinomycetes</taxon>
        <taxon>Streptosporangiales</taxon>
        <taxon>Streptosporangiaceae</taxon>
        <taxon>Microbispora</taxon>
    </lineage>
</organism>
<feature type="region of interest" description="Disordered" evidence="1">
    <location>
        <begin position="32"/>
        <end position="64"/>
    </location>
</feature>
<evidence type="ECO:0000256" key="1">
    <source>
        <dbReference type="SAM" id="MobiDB-lite"/>
    </source>
</evidence>
<name>A0A5N6B3D5_9ACTN</name>
<dbReference type="Proteomes" id="UP000313066">
    <property type="component" value="Unassembled WGS sequence"/>
</dbReference>
<dbReference type="AlphaFoldDB" id="A0A5N6B3D5"/>
<accession>A0A5N6B3D5</accession>
<evidence type="ECO:0000313" key="3">
    <source>
        <dbReference type="Proteomes" id="UP000313066"/>
    </source>
</evidence>
<dbReference type="EMBL" id="VDMA02000038">
    <property type="protein sequence ID" value="KAB8174509.1"/>
    <property type="molecule type" value="Genomic_DNA"/>
</dbReference>
<proteinExistence type="predicted"/>
<sequence>MALRRTAGKADEPPVEPVAWTDAWEFVVSRVERPETPKRNTVSHGARHSQIGVTPAPRRRLISA</sequence>